<dbReference type="CDD" id="cd06222">
    <property type="entry name" value="RNase_H_like"/>
    <property type="match status" value="1"/>
</dbReference>
<sequence length="284" mass="32309">GWLKCNVDAGFYQNKNITTATRCFRDNEGHFILAQTSWQRSTLSVIEGEGLALLEAIKLAVQRGYVRVIFESGSQILVGDGGPTRFPRLFAISNRKEGSVSEMRQGTDGVVGWDFSWRRSLFVWEITLQNELLELLNPISLSGESDAWGTGTEFFTLFGRVTFRRRSGLGVYSVVVWQKIQYIYFLTVLLQRMFDGECSSFGTQFCSLCGEGDRSSYYNELVEEIKVMSWQWILINKKAHQCCGAFGGNRGLRPVPPEKGIFPLDHMHLCDLVWFFFSQLSINN</sequence>
<evidence type="ECO:0000313" key="2">
    <source>
        <dbReference type="EMBL" id="MCH81333.1"/>
    </source>
</evidence>
<evidence type="ECO:0000259" key="1">
    <source>
        <dbReference type="Pfam" id="PF13456"/>
    </source>
</evidence>
<dbReference type="PANTHER" id="PTHR47074:SF54">
    <property type="entry name" value="RNASE H TYPE-1 DOMAIN-CONTAINING PROTEIN"/>
    <property type="match status" value="1"/>
</dbReference>
<dbReference type="InterPro" id="IPR044730">
    <property type="entry name" value="RNase_H-like_dom_plant"/>
</dbReference>
<comment type="caution">
    <text evidence="2">The sequence shown here is derived from an EMBL/GenBank/DDBJ whole genome shotgun (WGS) entry which is preliminary data.</text>
</comment>
<name>A0A392M2T0_9FABA</name>
<dbReference type="PANTHER" id="PTHR47074">
    <property type="entry name" value="BNAC02G40300D PROTEIN"/>
    <property type="match status" value="1"/>
</dbReference>
<keyword evidence="3" id="KW-1185">Reference proteome</keyword>
<dbReference type="InterPro" id="IPR002156">
    <property type="entry name" value="RNaseH_domain"/>
</dbReference>
<evidence type="ECO:0000313" key="3">
    <source>
        <dbReference type="Proteomes" id="UP000265520"/>
    </source>
</evidence>
<reference evidence="2 3" key="1">
    <citation type="journal article" date="2018" name="Front. Plant Sci.">
        <title>Red Clover (Trifolium pratense) and Zigzag Clover (T. medium) - A Picture of Genomic Similarities and Differences.</title>
        <authorList>
            <person name="Dluhosova J."/>
            <person name="Istvanek J."/>
            <person name="Nedelnik J."/>
            <person name="Repkova J."/>
        </authorList>
    </citation>
    <scope>NUCLEOTIDE SEQUENCE [LARGE SCALE GENOMIC DNA]</scope>
    <source>
        <strain evidence="3">cv. 10/8</strain>
        <tissue evidence="2">Leaf</tissue>
    </source>
</reference>
<organism evidence="2 3">
    <name type="scientific">Trifolium medium</name>
    <dbReference type="NCBI Taxonomy" id="97028"/>
    <lineage>
        <taxon>Eukaryota</taxon>
        <taxon>Viridiplantae</taxon>
        <taxon>Streptophyta</taxon>
        <taxon>Embryophyta</taxon>
        <taxon>Tracheophyta</taxon>
        <taxon>Spermatophyta</taxon>
        <taxon>Magnoliopsida</taxon>
        <taxon>eudicotyledons</taxon>
        <taxon>Gunneridae</taxon>
        <taxon>Pentapetalae</taxon>
        <taxon>rosids</taxon>
        <taxon>fabids</taxon>
        <taxon>Fabales</taxon>
        <taxon>Fabaceae</taxon>
        <taxon>Papilionoideae</taxon>
        <taxon>50 kb inversion clade</taxon>
        <taxon>NPAAA clade</taxon>
        <taxon>Hologalegina</taxon>
        <taxon>IRL clade</taxon>
        <taxon>Trifolieae</taxon>
        <taxon>Trifolium</taxon>
    </lineage>
</organism>
<dbReference type="InterPro" id="IPR052929">
    <property type="entry name" value="RNase_H-like_EbsB-rel"/>
</dbReference>
<dbReference type="Pfam" id="PF13456">
    <property type="entry name" value="RVT_3"/>
    <property type="match status" value="1"/>
</dbReference>
<dbReference type="GO" id="GO:0003676">
    <property type="term" value="F:nucleic acid binding"/>
    <property type="evidence" value="ECO:0007669"/>
    <property type="project" value="InterPro"/>
</dbReference>
<dbReference type="GO" id="GO:0004523">
    <property type="term" value="F:RNA-DNA hybrid ribonuclease activity"/>
    <property type="evidence" value="ECO:0007669"/>
    <property type="project" value="InterPro"/>
</dbReference>
<dbReference type="AlphaFoldDB" id="A0A392M2T0"/>
<feature type="domain" description="RNase H type-1" evidence="1">
    <location>
        <begin position="6"/>
        <end position="78"/>
    </location>
</feature>
<dbReference type="EMBL" id="LXQA010002169">
    <property type="protein sequence ID" value="MCH81333.1"/>
    <property type="molecule type" value="Genomic_DNA"/>
</dbReference>
<proteinExistence type="predicted"/>
<protein>
    <submittedName>
        <fullName evidence="2">Cytochrome c oxidase assembly protein COX19-like</fullName>
    </submittedName>
</protein>
<gene>
    <name evidence="2" type="ORF">A2U01_0002118</name>
</gene>
<accession>A0A392M2T0</accession>
<feature type="non-terminal residue" evidence="2">
    <location>
        <position position="1"/>
    </location>
</feature>
<dbReference type="Proteomes" id="UP000265520">
    <property type="component" value="Unassembled WGS sequence"/>
</dbReference>